<comment type="caution">
    <text evidence="1">The sequence shown here is derived from an EMBL/GenBank/DDBJ whole genome shotgun (WGS) entry which is preliminary data.</text>
</comment>
<sequence>MKSGHFYMKRYVNGKIETIPVFVRVYKNSLEHYAVVCESQTNQNSSLYINLKNSEVLFSEESDRDIMVVTEGSYMTFRTLTSKNVVEWLSFVQPISKTHKKKDIRKCSTFCKQMPILTEAFQE</sequence>
<accession>A0A210Q4Y3</accession>
<dbReference type="Proteomes" id="UP000242188">
    <property type="component" value="Unassembled WGS sequence"/>
</dbReference>
<evidence type="ECO:0008006" key="3">
    <source>
        <dbReference type="Google" id="ProtNLM"/>
    </source>
</evidence>
<evidence type="ECO:0000313" key="2">
    <source>
        <dbReference type="Proteomes" id="UP000242188"/>
    </source>
</evidence>
<name>A0A210Q4Y3_MIZYE</name>
<proteinExistence type="predicted"/>
<organism evidence="1 2">
    <name type="scientific">Mizuhopecten yessoensis</name>
    <name type="common">Japanese scallop</name>
    <name type="synonym">Patinopecten yessoensis</name>
    <dbReference type="NCBI Taxonomy" id="6573"/>
    <lineage>
        <taxon>Eukaryota</taxon>
        <taxon>Metazoa</taxon>
        <taxon>Spiralia</taxon>
        <taxon>Lophotrochozoa</taxon>
        <taxon>Mollusca</taxon>
        <taxon>Bivalvia</taxon>
        <taxon>Autobranchia</taxon>
        <taxon>Pteriomorphia</taxon>
        <taxon>Pectinida</taxon>
        <taxon>Pectinoidea</taxon>
        <taxon>Pectinidae</taxon>
        <taxon>Mizuhopecten</taxon>
    </lineage>
</organism>
<keyword evidence="2" id="KW-1185">Reference proteome</keyword>
<gene>
    <name evidence="1" type="ORF">KP79_PYT12635</name>
</gene>
<dbReference type="OrthoDB" id="6538124at2759"/>
<protein>
    <recommendedName>
        <fullName evidence="3">PH domain-containing protein</fullName>
    </recommendedName>
</protein>
<evidence type="ECO:0000313" key="1">
    <source>
        <dbReference type="EMBL" id="OWF43775.1"/>
    </source>
</evidence>
<reference evidence="1 2" key="1">
    <citation type="journal article" date="2017" name="Nat. Ecol. Evol.">
        <title>Scallop genome provides insights into evolution of bilaterian karyotype and development.</title>
        <authorList>
            <person name="Wang S."/>
            <person name="Zhang J."/>
            <person name="Jiao W."/>
            <person name="Li J."/>
            <person name="Xun X."/>
            <person name="Sun Y."/>
            <person name="Guo X."/>
            <person name="Huan P."/>
            <person name="Dong B."/>
            <person name="Zhang L."/>
            <person name="Hu X."/>
            <person name="Sun X."/>
            <person name="Wang J."/>
            <person name="Zhao C."/>
            <person name="Wang Y."/>
            <person name="Wang D."/>
            <person name="Huang X."/>
            <person name="Wang R."/>
            <person name="Lv J."/>
            <person name="Li Y."/>
            <person name="Zhang Z."/>
            <person name="Liu B."/>
            <person name="Lu W."/>
            <person name="Hui Y."/>
            <person name="Liang J."/>
            <person name="Zhou Z."/>
            <person name="Hou R."/>
            <person name="Li X."/>
            <person name="Liu Y."/>
            <person name="Li H."/>
            <person name="Ning X."/>
            <person name="Lin Y."/>
            <person name="Zhao L."/>
            <person name="Xing Q."/>
            <person name="Dou J."/>
            <person name="Li Y."/>
            <person name="Mao J."/>
            <person name="Guo H."/>
            <person name="Dou H."/>
            <person name="Li T."/>
            <person name="Mu C."/>
            <person name="Jiang W."/>
            <person name="Fu Q."/>
            <person name="Fu X."/>
            <person name="Miao Y."/>
            <person name="Liu J."/>
            <person name="Yu Q."/>
            <person name="Li R."/>
            <person name="Liao H."/>
            <person name="Li X."/>
            <person name="Kong Y."/>
            <person name="Jiang Z."/>
            <person name="Chourrout D."/>
            <person name="Li R."/>
            <person name="Bao Z."/>
        </authorList>
    </citation>
    <scope>NUCLEOTIDE SEQUENCE [LARGE SCALE GENOMIC DNA]</scope>
    <source>
        <strain evidence="1 2">PY_sf001</strain>
    </source>
</reference>
<dbReference type="AlphaFoldDB" id="A0A210Q4Y3"/>
<dbReference type="EMBL" id="NEDP02004995">
    <property type="protein sequence ID" value="OWF43775.1"/>
    <property type="molecule type" value="Genomic_DNA"/>
</dbReference>